<comment type="similarity">
    <text evidence="6">Belongs to the RING-type zinc finger family. ATL subfamily.</text>
</comment>
<feature type="domain" description="RING-type" evidence="9">
    <location>
        <begin position="115"/>
        <end position="157"/>
    </location>
</feature>
<dbReference type="Pfam" id="PF13639">
    <property type="entry name" value="zf-RING_2"/>
    <property type="match status" value="1"/>
</dbReference>
<dbReference type="InterPro" id="IPR013083">
    <property type="entry name" value="Znf_RING/FYVE/PHD"/>
</dbReference>
<evidence type="ECO:0000256" key="7">
    <source>
        <dbReference type="PROSITE-ProRule" id="PRU00175"/>
    </source>
</evidence>
<dbReference type="GO" id="GO:0008270">
    <property type="term" value="F:zinc ion binding"/>
    <property type="evidence" value="ECO:0007669"/>
    <property type="project" value="UniProtKB-KW"/>
</dbReference>
<dbReference type="SUPFAM" id="SSF57850">
    <property type="entry name" value="RING/U-box"/>
    <property type="match status" value="1"/>
</dbReference>
<evidence type="ECO:0000256" key="8">
    <source>
        <dbReference type="SAM" id="Phobius"/>
    </source>
</evidence>
<keyword evidence="11" id="KW-1185">Reference proteome</keyword>
<evidence type="ECO:0000256" key="6">
    <source>
        <dbReference type="ARBA" id="ARBA00024209"/>
    </source>
</evidence>
<accession>A0A835FGC5</accession>
<evidence type="ECO:0000256" key="4">
    <source>
        <dbReference type="ARBA" id="ARBA00022771"/>
    </source>
</evidence>
<dbReference type="OrthoDB" id="8062037at2759"/>
<keyword evidence="8" id="KW-0472">Membrane</keyword>
<evidence type="ECO:0000256" key="5">
    <source>
        <dbReference type="ARBA" id="ARBA00022833"/>
    </source>
</evidence>
<keyword evidence="5" id="KW-0862">Zinc</keyword>
<evidence type="ECO:0000256" key="1">
    <source>
        <dbReference type="ARBA" id="ARBA00000900"/>
    </source>
</evidence>
<dbReference type="SMART" id="SM00184">
    <property type="entry name" value="RING"/>
    <property type="match status" value="1"/>
</dbReference>
<dbReference type="EMBL" id="JACEFO010000844">
    <property type="protein sequence ID" value="KAF8754855.1"/>
    <property type="molecule type" value="Genomic_DNA"/>
</dbReference>
<protein>
    <recommendedName>
        <fullName evidence="2">RING-type E3 ubiquitin transferase</fullName>
        <ecNumber evidence="2">2.3.2.27</ecNumber>
    </recommendedName>
</protein>
<keyword evidence="8" id="KW-1133">Transmembrane helix</keyword>
<evidence type="ECO:0000313" key="10">
    <source>
        <dbReference type="EMBL" id="KAF8754855.1"/>
    </source>
</evidence>
<dbReference type="InterPro" id="IPR001841">
    <property type="entry name" value="Znf_RING"/>
</dbReference>
<dbReference type="PANTHER" id="PTHR14155:SF518">
    <property type="entry name" value="RING-TYPE DOMAIN-CONTAINING PROTEIN"/>
    <property type="match status" value="1"/>
</dbReference>
<sequence>MSTPFPPFPPFPLPPPYPTWYPPPPPPPSSNNSVIAGLTIAFGIFVFLVSCLCTMSRQNRATEAATHPAVAIVPPEPWDSDERRVRPAAADLPSFTYSQSVKHNVTGAGEEAATCSVCLGVFQNGEMVRLLPVCLHLYHVECIDLWLDAHSTCPICRSADYTRRFRARF</sequence>
<keyword evidence="8" id="KW-0812">Transmembrane</keyword>
<name>A0A835FGC5_9POAL</name>
<proteinExistence type="inferred from homology"/>
<feature type="transmembrane region" description="Helical" evidence="8">
    <location>
        <begin position="34"/>
        <end position="53"/>
    </location>
</feature>
<evidence type="ECO:0000256" key="2">
    <source>
        <dbReference type="ARBA" id="ARBA00012483"/>
    </source>
</evidence>
<evidence type="ECO:0000259" key="9">
    <source>
        <dbReference type="PROSITE" id="PS50089"/>
    </source>
</evidence>
<evidence type="ECO:0000256" key="3">
    <source>
        <dbReference type="ARBA" id="ARBA00022723"/>
    </source>
</evidence>
<dbReference type="GO" id="GO:0061630">
    <property type="term" value="F:ubiquitin protein ligase activity"/>
    <property type="evidence" value="ECO:0007669"/>
    <property type="project" value="UniProtKB-EC"/>
</dbReference>
<evidence type="ECO:0000313" key="11">
    <source>
        <dbReference type="Proteomes" id="UP000636709"/>
    </source>
</evidence>
<comment type="caution">
    <text evidence="10">The sequence shown here is derived from an EMBL/GenBank/DDBJ whole genome shotgun (WGS) entry which is preliminary data.</text>
</comment>
<comment type="catalytic activity">
    <reaction evidence="1">
        <text>S-ubiquitinyl-[E2 ubiquitin-conjugating enzyme]-L-cysteine + [acceptor protein]-L-lysine = [E2 ubiquitin-conjugating enzyme]-L-cysteine + N(6)-ubiquitinyl-[acceptor protein]-L-lysine.</text>
        <dbReference type="EC" id="2.3.2.27"/>
    </reaction>
</comment>
<dbReference type="Gene3D" id="3.30.40.10">
    <property type="entry name" value="Zinc/RING finger domain, C3HC4 (zinc finger)"/>
    <property type="match status" value="1"/>
</dbReference>
<gene>
    <name evidence="10" type="ORF">HU200_011392</name>
</gene>
<dbReference type="InterPro" id="IPR053238">
    <property type="entry name" value="RING-H2_zinc_finger"/>
</dbReference>
<dbReference type="PROSITE" id="PS50089">
    <property type="entry name" value="ZF_RING_2"/>
    <property type="match status" value="1"/>
</dbReference>
<dbReference type="AlphaFoldDB" id="A0A835FGC5"/>
<reference evidence="10" key="1">
    <citation type="submission" date="2020-07" db="EMBL/GenBank/DDBJ databases">
        <title>Genome sequence and genetic diversity analysis of an under-domesticated orphan crop, white fonio (Digitaria exilis).</title>
        <authorList>
            <person name="Bennetzen J.L."/>
            <person name="Chen S."/>
            <person name="Ma X."/>
            <person name="Wang X."/>
            <person name="Yssel A.E.J."/>
            <person name="Chaluvadi S.R."/>
            <person name="Johnson M."/>
            <person name="Gangashetty P."/>
            <person name="Hamidou F."/>
            <person name="Sanogo M.D."/>
            <person name="Zwaenepoel A."/>
            <person name="Wallace J."/>
            <person name="Van De Peer Y."/>
            <person name="Van Deynze A."/>
        </authorList>
    </citation>
    <scope>NUCLEOTIDE SEQUENCE</scope>
    <source>
        <tissue evidence="10">Leaves</tissue>
    </source>
</reference>
<organism evidence="10 11">
    <name type="scientific">Digitaria exilis</name>
    <dbReference type="NCBI Taxonomy" id="1010633"/>
    <lineage>
        <taxon>Eukaryota</taxon>
        <taxon>Viridiplantae</taxon>
        <taxon>Streptophyta</taxon>
        <taxon>Embryophyta</taxon>
        <taxon>Tracheophyta</taxon>
        <taxon>Spermatophyta</taxon>
        <taxon>Magnoliopsida</taxon>
        <taxon>Liliopsida</taxon>
        <taxon>Poales</taxon>
        <taxon>Poaceae</taxon>
        <taxon>PACMAD clade</taxon>
        <taxon>Panicoideae</taxon>
        <taxon>Panicodae</taxon>
        <taxon>Paniceae</taxon>
        <taxon>Anthephorinae</taxon>
        <taxon>Digitaria</taxon>
    </lineage>
</organism>
<keyword evidence="4 7" id="KW-0863">Zinc-finger</keyword>
<dbReference type="FunFam" id="3.30.40.10:FF:000984">
    <property type="entry name" value="Putative RING zinc finger domain superfamily protein"/>
    <property type="match status" value="1"/>
</dbReference>
<dbReference type="CDD" id="cd16461">
    <property type="entry name" value="RING-H2_EL5-like"/>
    <property type="match status" value="1"/>
</dbReference>
<dbReference type="PANTHER" id="PTHR14155">
    <property type="entry name" value="RING FINGER DOMAIN-CONTAINING"/>
    <property type="match status" value="1"/>
</dbReference>
<dbReference type="EC" id="2.3.2.27" evidence="2"/>
<keyword evidence="3" id="KW-0479">Metal-binding</keyword>
<dbReference type="Proteomes" id="UP000636709">
    <property type="component" value="Unassembled WGS sequence"/>
</dbReference>